<name>A0ABS7GGI7_9BACT</name>
<gene>
    <name evidence="1" type="ORF">K1Y79_19455</name>
</gene>
<evidence type="ECO:0000313" key="2">
    <source>
        <dbReference type="Proteomes" id="UP000812961"/>
    </source>
</evidence>
<comment type="caution">
    <text evidence="1">The sequence shown here is derived from an EMBL/GenBank/DDBJ whole genome shotgun (WGS) entry which is preliminary data.</text>
</comment>
<protein>
    <submittedName>
        <fullName evidence="1">Uncharacterized protein</fullName>
    </submittedName>
</protein>
<sequence length="46" mass="4873">MKGSVSQVLIHITSCVIFPALPIVFSPGANATTHGYDLTHTIYISA</sequence>
<dbReference type="EMBL" id="JAICCF010000003">
    <property type="protein sequence ID" value="MBW8686526.1"/>
    <property type="molecule type" value="Genomic_DNA"/>
</dbReference>
<dbReference type="RefSeq" id="WP_220251826.1">
    <property type="nucleotide sequence ID" value="NZ_JAICCF010000003.1"/>
</dbReference>
<proteinExistence type="predicted"/>
<keyword evidence="2" id="KW-1185">Reference proteome</keyword>
<dbReference type="Proteomes" id="UP000812961">
    <property type="component" value="Unassembled WGS sequence"/>
</dbReference>
<organism evidence="1 2">
    <name type="scientific">Chitinophaga rhizophila</name>
    <dbReference type="NCBI Taxonomy" id="2866212"/>
    <lineage>
        <taxon>Bacteria</taxon>
        <taxon>Pseudomonadati</taxon>
        <taxon>Bacteroidota</taxon>
        <taxon>Chitinophagia</taxon>
        <taxon>Chitinophagales</taxon>
        <taxon>Chitinophagaceae</taxon>
        <taxon>Chitinophaga</taxon>
    </lineage>
</organism>
<accession>A0ABS7GGI7</accession>
<reference evidence="1 2" key="1">
    <citation type="submission" date="2021-08" db="EMBL/GenBank/DDBJ databases">
        <title>The genome sequence of Chitinophaga sp. B61.</title>
        <authorList>
            <person name="Zhang X."/>
        </authorList>
    </citation>
    <scope>NUCLEOTIDE SEQUENCE [LARGE SCALE GENOMIC DNA]</scope>
    <source>
        <strain evidence="1 2">B61</strain>
    </source>
</reference>
<evidence type="ECO:0000313" key="1">
    <source>
        <dbReference type="EMBL" id="MBW8686526.1"/>
    </source>
</evidence>